<feature type="compositionally biased region" description="Polar residues" evidence="6">
    <location>
        <begin position="121"/>
        <end position="141"/>
    </location>
</feature>
<dbReference type="Gene3D" id="4.10.280.10">
    <property type="entry name" value="Helix-loop-helix DNA-binding domain"/>
    <property type="match status" value="1"/>
</dbReference>
<evidence type="ECO:0000256" key="4">
    <source>
        <dbReference type="ARBA" id="ARBA00023163"/>
    </source>
</evidence>
<evidence type="ECO:0000259" key="7">
    <source>
        <dbReference type="PROSITE" id="PS50888"/>
    </source>
</evidence>
<evidence type="ECO:0000256" key="2">
    <source>
        <dbReference type="ARBA" id="ARBA00023015"/>
    </source>
</evidence>
<comment type="subcellular location">
    <subcellularLocation>
        <location evidence="1">Nucleus</location>
    </subcellularLocation>
</comment>
<dbReference type="CDD" id="cd11405">
    <property type="entry name" value="bHLHzip_MLXIP_like"/>
    <property type="match status" value="1"/>
</dbReference>
<dbReference type="GO" id="GO:0005634">
    <property type="term" value="C:nucleus"/>
    <property type="evidence" value="ECO:0007669"/>
    <property type="project" value="UniProtKB-SubCell"/>
</dbReference>
<proteinExistence type="predicted"/>
<feature type="region of interest" description="Disordered" evidence="6">
    <location>
        <begin position="1"/>
        <end position="21"/>
    </location>
</feature>
<feature type="compositionally biased region" description="Low complexity" evidence="6">
    <location>
        <begin position="142"/>
        <end position="166"/>
    </location>
</feature>
<dbReference type="SMART" id="SM00353">
    <property type="entry name" value="HLH"/>
    <property type="match status" value="1"/>
</dbReference>
<evidence type="ECO:0000256" key="5">
    <source>
        <dbReference type="ARBA" id="ARBA00023242"/>
    </source>
</evidence>
<dbReference type="PANTHER" id="PTHR15741">
    <property type="entry name" value="BASIC HELIX-LOOP-HELIX ZIP TRANSCRIPTION FACTOR"/>
    <property type="match status" value="1"/>
</dbReference>
<dbReference type="GO" id="GO:0000981">
    <property type="term" value="F:DNA-binding transcription factor activity, RNA polymerase II-specific"/>
    <property type="evidence" value="ECO:0007669"/>
    <property type="project" value="TreeGrafter"/>
</dbReference>
<evidence type="ECO:0000313" key="9">
    <source>
        <dbReference type="Proteomes" id="UP001497497"/>
    </source>
</evidence>
<protein>
    <recommendedName>
        <fullName evidence="7">BHLH domain-containing protein</fullName>
    </recommendedName>
</protein>
<organism evidence="8 9">
    <name type="scientific">Lymnaea stagnalis</name>
    <name type="common">Great pond snail</name>
    <name type="synonym">Helix stagnalis</name>
    <dbReference type="NCBI Taxonomy" id="6523"/>
    <lineage>
        <taxon>Eukaryota</taxon>
        <taxon>Metazoa</taxon>
        <taxon>Spiralia</taxon>
        <taxon>Lophotrochozoa</taxon>
        <taxon>Mollusca</taxon>
        <taxon>Gastropoda</taxon>
        <taxon>Heterobranchia</taxon>
        <taxon>Euthyneura</taxon>
        <taxon>Panpulmonata</taxon>
        <taxon>Hygrophila</taxon>
        <taxon>Lymnaeoidea</taxon>
        <taxon>Lymnaeidae</taxon>
        <taxon>Lymnaea</taxon>
    </lineage>
</organism>
<evidence type="ECO:0000256" key="1">
    <source>
        <dbReference type="ARBA" id="ARBA00004123"/>
    </source>
</evidence>
<feature type="compositionally biased region" description="Basic residues" evidence="6">
    <location>
        <begin position="177"/>
        <end position="191"/>
    </location>
</feature>
<dbReference type="PANTHER" id="PTHR15741:SF27">
    <property type="entry name" value="TRANSCRIPTION FACTOR AP-4"/>
    <property type="match status" value="1"/>
</dbReference>
<dbReference type="InterPro" id="IPR052207">
    <property type="entry name" value="Max-like/E-box_TFs"/>
</dbReference>
<gene>
    <name evidence="8" type="ORF">GSLYS_00013437001</name>
</gene>
<keyword evidence="9" id="KW-1185">Reference proteome</keyword>
<keyword evidence="5" id="KW-0539">Nucleus</keyword>
<dbReference type="Pfam" id="PF00010">
    <property type="entry name" value="HLH"/>
    <property type="match status" value="1"/>
</dbReference>
<evidence type="ECO:0000313" key="8">
    <source>
        <dbReference type="EMBL" id="CAL1539704.1"/>
    </source>
</evidence>
<dbReference type="PROSITE" id="PS50888">
    <property type="entry name" value="BHLH"/>
    <property type="match status" value="1"/>
</dbReference>
<dbReference type="InterPro" id="IPR036638">
    <property type="entry name" value="HLH_DNA-bd_sf"/>
</dbReference>
<sequence length="381" mass="42151">MIAVGAESQDPQLDSSNAEFPVTNFGDELPSLSCDLGDLSISSSEIDQFFQSFSEFPLPPDAPMQVETEGSHLSTLTSCDLTSFFFEDIQRPRDLNVSFHGDNHVQTIFNIDPNQGYYPESSGNNTPPHSGGVTPQNTSRATSPTWSESSGSMSTSSVSGTVSSETQPATRGNNPVPRHKRPSHKRAEIKRRDKIKTCLDDIKVYVPSLRDKGKLSESAILAKAAEYIHHLKDGHTERGNKASELRREIECLSTEIHSFQENLPAAGLKEEPNITTSLDDLYQIWRTECSQRSTKFFIFSSITSKLFESFKEVVGSATTLSALTAKAQEWQMKYLALPVLRKHILGGMLELSRQNSIVMSSDKLQLDFGSQAVMKVDDAYS</sequence>
<dbReference type="SUPFAM" id="SSF47459">
    <property type="entry name" value="HLH, helix-loop-helix DNA-binding domain"/>
    <property type="match status" value="1"/>
</dbReference>
<evidence type="ECO:0000256" key="6">
    <source>
        <dbReference type="SAM" id="MobiDB-lite"/>
    </source>
</evidence>
<evidence type="ECO:0000256" key="3">
    <source>
        <dbReference type="ARBA" id="ARBA00023125"/>
    </source>
</evidence>
<accession>A0AAV2I1C8</accession>
<feature type="region of interest" description="Disordered" evidence="6">
    <location>
        <begin position="111"/>
        <end position="191"/>
    </location>
</feature>
<reference evidence="8 9" key="1">
    <citation type="submission" date="2024-04" db="EMBL/GenBank/DDBJ databases">
        <authorList>
            <consortium name="Genoscope - CEA"/>
            <person name="William W."/>
        </authorList>
    </citation>
    <scope>NUCLEOTIDE SEQUENCE [LARGE SCALE GENOMIC DNA]</scope>
</reference>
<comment type="caution">
    <text evidence="8">The sequence shown here is derived from an EMBL/GenBank/DDBJ whole genome shotgun (WGS) entry which is preliminary data.</text>
</comment>
<name>A0AAV2I1C8_LYMST</name>
<dbReference type="GO" id="GO:0046983">
    <property type="term" value="F:protein dimerization activity"/>
    <property type="evidence" value="ECO:0007669"/>
    <property type="project" value="InterPro"/>
</dbReference>
<feature type="compositionally biased region" description="Polar residues" evidence="6">
    <location>
        <begin position="9"/>
        <end position="18"/>
    </location>
</feature>
<keyword evidence="2" id="KW-0805">Transcription regulation</keyword>
<dbReference type="GO" id="GO:0000978">
    <property type="term" value="F:RNA polymerase II cis-regulatory region sequence-specific DNA binding"/>
    <property type="evidence" value="ECO:0007669"/>
    <property type="project" value="TreeGrafter"/>
</dbReference>
<dbReference type="Proteomes" id="UP001497497">
    <property type="component" value="Unassembled WGS sequence"/>
</dbReference>
<keyword evidence="3" id="KW-0238">DNA-binding</keyword>
<dbReference type="EMBL" id="CAXITT010000351">
    <property type="protein sequence ID" value="CAL1539704.1"/>
    <property type="molecule type" value="Genomic_DNA"/>
</dbReference>
<dbReference type="AlphaFoldDB" id="A0AAV2I1C8"/>
<keyword evidence="4" id="KW-0804">Transcription</keyword>
<feature type="domain" description="BHLH" evidence="7">
    <location>
        <begin position="179"/>
        <end position="231"/>
    </location>
</feature>
<dbReference type="InterPro" id="IPR011598">
    <property type="entry name" value="bHLH_dom"/>
</dbReference>